<evidence type="ECO:0000259" key="10">
    <source>
        <dbReference type="PROSITE" id="PS50893"/>
    </source>
</evidence>
<evidence type="ECO:0000313" key="15">
    <source>
        <dbReference type="Proteomes" id="UP000663940"/>
    </source>
</evidence>
<evidence type="ECO:0000256" key="6">
    <source>
        <dbReference type="ARBA" id="ARBA00022840"/>
    </source>
</evidence>
<dbReference type="SUPFAM" id="SSF52540">
    <property type="entry name" value="P-loop containing nucleoside triphosphate hydrolases"/>
    <property type="match status" value="1"/>
</dbReference>
<dbReference type="InterPro" id="IPR036640">
    <property type="entry name" value="ABC1_TM_sf"/>
</dbReference>
<dbReference type="EMBL" id="CP071880">
    <property type="protein sequence ID" value="QTE50394.1"/>
    <property type="molecule type" value="Genomic_DNA"/>
</dbReference>
<evidence type="ECO:0000259" key="11">
    <source>
        <dbReference type="PROSITE" id="PS50929"/>
    </source>
</evidence>
<keyword evidence="5" id="KW-0547">Nucleotide-binding</keyword>
<keyword evidence="6 12" id="KW-0067">ATP-binding</keyword>
<dbReference type="InterPro" id="IPR011527">
    <property type="entry name" value="ABC1_TM_dom"/>
</dbReference>
<dbReference type="InterPro" id="IPR039421">
    <property type="entry name" value="Type_1_exporter"/>
</dbReference>
<dbReference type="PROSITE" id="PS50893">
    <property type="entry name" value="ABC_TRANSPORTER_2"/>
    <property type="match status" value="1"/>
</dbReference>
<keyword evidence="4 9" id="KW-0812">Transmembrane</keyword>
<evidence type="ECO:0000256" key="1">
    <source>
        <dbReference type="ARBA" id="ARBA00004651"/>
    </source>
</evidence>
<comment type="subcellular location">
    <subcellularLocation>
        <location evidence="1">Cell membrane</location>
        <topology evidence="1">Multi-pass membrane protein</topology>
    </subcellularLocation>
</comment>
<proteinExistence type="predicted"/>
<reference evidence="13 15" key="2">
    <citation type="submission" date="2021-03" db="EMBL/GenBank/DDBJ databases">
        <title>Mucilaginibacter strains isolated from gold and copper mining confer multi heavy-metal resistance.</title>
        <authorList>
            <person name="Li Y."/>
        </authorList>
    </citation>
    <scope>NUCLEOTIDE SEQUENCE [LARGE SCALE GENOMIC DNA]</scope>
    <source>
        <strain evidence="13 15">P2-4</strain>
    </source>
</reference>
<dbReference type="Proteomes" id="UP000250557">
    <property type="component" value="Chromosome"/>
</dbReference>
<dbReference type="GO" id="GO:0016887">
    <property type="term" value="F:ATP hydrolysis activity"/>
    <property type="evidence" value="ECO:0007669"/>
    <property type="project" value="InterPro"/>
</dbReference>
<dbReference type="EMBL" id="CP043451">
    <property type="protein sequence ID" value="QEM07062.1"/>
    <property type="molecule type" value="Genomic_DNA"/>
</dbReference>
<feature type="domain" description="ABC transmembrane type-1" evidence="11">
    <location>
        <begin position="40"/>
        <end position="326"/>
    </location>
</feature>
<organism evidence="12 14">
    <name type="scientific">Mucilaginibacter rubeus</name>
    <dbReference type="NCBI Taxonomy" id="2027860"/>
    <lineage>
        <taxon>Bacteria</taxon>
        <taxon>Pseudomonadati</taxon>
        <taxon>Bacteroidota</taxon>
        <taxon>Sphingobacteriia</taxon>
        <taxon>Sphingobacteriales</taxon>
        <taxon>Sphingobacteriaceae</taxon>
        <taxon>Mucilaginibacter</taxon>
    </lineage>
</organism>
<evidence type="ECO:0000313" key="13">
    <source>
        <dbReference type="EMBL" id="QTE50394.1"/>
    </source>
</evidence>
<evidence type="ECO:0000256" key="8">
    <source>
        <dbReference type="ARBA" id="ARBA00023136"/>
    </source>
</evidence>
<sequence length="607" mass="68393">MAKTGNINSNLSFKERLSALKNLPELFRLVWQSSPGKTTLSFALRIARSAMPVALLYVGKLIIDQVVELNRHGGSQHELWKLVIIEFGLAVLTDGLNRMINLTDSLLGDLFSNYTSMRIMRHATTLDLDQFEDSVFYDKLERARQQTVGRSVLLSQVMSQVQDFISMAFLLTGLIAFNPWLILLLLIAIIPSFLGESYFNSQNYALTRSQTPERRELDYVRYLGASDETAKEVKIFGLADFIINRFKTLSDQFYADNSKLAVKRSAWGTFFSVLGSIGYYAAYGFIIYQTVTGKTSVGTLTFLAGSFRQLSSLMESMLNRFTTVSQGAIYLNDFLEFFEIKPKISVAKSPLAFPNPIKQGFTFENVGFQYHNSESWANRHLNFTLHPGEKLALVGENGAGKTTLVKLLARLYDPSEGRILLDGIDLKEYAIDELRLNLGIIFQDYLRYQMTLSQNIAVGNISEIGNQALIQKAAEESLADALAEKLPNRYEQWLGRRFNDGVELSGGEWQKVALARAYMKDAQVLILDEPTAALDARAEYEVFQRFAQMTKGKSAVLISHRFSTARLADRILVLDKGTVLEAGTHEELILKNSRYAELFRLQAKGYQ</sequence>
<keyword evidence="8 9" id="KW-0472">Membrane</keyword>
<dbReference type="InterPro" id="IPR003593">
    <property type="entry name" value="AAA+_ATPase"/>
</dbReference>
<dbReference type="InterPro" id="IPR027417">
    <property type="entry name" value="P-loop_NTPase"/>
</dbReference>
<accession>A0AAE6JJM2</accession>
<dbReference type="AlphaFoldDB" id="A0AAE6JJM2"/>
<keyword evidence="15" id="KW-1185">Reference proteome</keyword>
<evidence type="ECO:0000313" key="12">
    <source>
        <dbReference type="EMBL" id="QEM07062.1"/>
    </source>
</evidence>
<feature type="domain" description="ABC transporter" evidence="10">
    <location>
        <begin position="361"/>
        <end position="601"/>
    </location>
</feature>
<dbReference type="PROSITE" id="PS00211">
    <property type="entry name" value="ABC_TRANSPORTER_1"/>
    <property type="match status" value="1"/>
</dbReference>
<dbReference type="InterPro" id="IPR017871">
    <property type="entry name" value="ABC_transporter-like_CS"/>
</dbReference>
<evidence type="ECO:0000256" key="2">
    <source>
        <dbReference type="ARBA" id="ARBA00022448"/>
    </source>
</evidence>
<dbReference type="SUPFAM" id="SSF90123">
    <property type="entry name" value="ABC transporter transmembrane region"/>
    <property type="match status" value="1"/>
</dbReference>
<dbReference type="PANTHER" id="PTHR43394">
    <property type="entry name" value="ATP-DEPENDENT PERMEASE MDL1, MITOCHONDRIAL"/>
    <property type="match status" value="1"/>
</dbReference>
<dbReference type="PROSITE" id="PS50929">
    <property type="entry name" value="ABC_TM1F"/>
    <property type="match status" value="1"/>
</dbReference>
<evidence type="ECO:0000256" key="7">
    <source>
        <dbReference type="ARBA" id="ARBA00022989"/>
    </source>
</evidence>
<dbReference type="PANTHER" id="PTHR43394:SF1">
    <property type="entry name" value="ATP-BINDING CASSETTE SUB-FAMILY B MEMBER 10, MITOCHONDRIAL"/>
    <property type="match status" value="1"/>
</dbReference>
<dbReference type="RefSeq" id="WP_112658171.1">
    <property type="nucleotide sequence ID" value="NZ_CP043451.1"/>
</dbReference>
<dbReference type="Gene3D" id="1.20.1560.10">
    <property type="entry name" value="ABC transporter type 1, transmembrane domain"/>
    <property type="match status" value="1"/>
</dbReference>
<keyword evidence="3" id="KW-1003">Cell membrane</keyword>
<dbReference type="GO" id="GO:0015421">
    <property type="term" value="F:ABC-type oligopeptide transporter activity"/>
    <property type="evidence" value="ECO:0007669"/>
    <property type="project" value="TreeGrafter"/>
</dbReference>
<gene>
    <name evidence="12" type="ORF">DIU31_027455</name>
    <name evidence="13" type="ORF">J3L21_33575</name>
</gene>
<dbReference type="FunFam" id="3.40.50.300:FF:000221">
    <property type="entry name" value="Multidrug ABC transporter ATP-binding protein"/>
    <property type="match status" value="1"/>
</dbReference>
<dbReference type="Pfam" id="PF00005">
    <property type="entry name" value="ABC_tran"/>
    <property type="match status" value="1"/>
</dbReference>
<evidence type="ECO:0000256" key="3">
    <source>
        <dbReference type="ARBA" id="ARBA00022475"/>
    </source>
</evidence>
<feature type="transmembrane region" description="Helical" evidence="9">
    <location>
        <begin position="267"/>
        <end position="288"/>
    </location>
</feature>
<evidence type="ECO:0000313" key="14">
    <source>
        <dbReference type="Proteomes" id="UP000250557"/>
    </source>
</evidence>
<keyword evidence="7 9" id="KW-1133">Transmembrane helix</keyword>
<dbReference type="GO" id="GO:0005524">
    <property type="term" value="F:ATP binding"/>
    <property type="evidence" value="ECO:0007669"/>
    <property type="project" value="UniProtKB-KW"/>
</dbReference>
<evidence type="ECO:0000256" key="5">
    <source>
        <dbReference type="ARBA" id="ARBA00022741"/>
    </source>
</evidence>
<keyword evidence="2" id="KW-0813">Transport</keyword>
<dbReference type="Proteomes" id="UP000663940">
    <property type="component" value="Chromosome"/>
</dbReference>
<evidence type="ECO:0000256" key="4">
    <source>
        <dbReference type="ARBA" id="ARBA00022692"/>
    </source>
</evidence>
<feature type="transmembrane region" description="Helical" evidence="9">
    <location>
        <begin position="164"/>
        <end position="190"/>
    </location>
</feature>
<dbReference type="GO" id="GO:0005886">
    <property type="term" value="C:plasma membrane"/>
    <property type="evidence" value="ECO:0007669"/>
    <property type="project" value="UniProtKB-SubCell"/>
</dbReference>
<dbReference type="SMART" id="SM00382">
    <property type="entry name" value="AAA"/>
    <property type="match status" value="1"/>
</dbReference>
<dbReference type="InterPro" id="IPR003439">
    <property type="entry name" value="ABC_transporter-like_ATP-bd"/>
</dbReference>
<dbReference type="Gene3D" id="3.40.50.300">
    <property type="entry name" value="P-loop containing nucleotide triphosphate hydrolases"/>
    <property type="match status" value="1"/>
</dbReference>
<evidence type="ECO:0000256" key="9">
    <source>
        <dbReference type="SAM" id="Phobius"/>
    </source>
</evidence>
<reference evidence="12 14" key="1">
    <citation type="submission" date="2019-08" db="EMBL/GenBank/DDBJ databases">
        <title>Comparative genome analysis confer to the adaptation heavy metal polluted environment.</title>
        <authorList>
            <person name="Li Y."/>
        </authorList>
    </citation>
    <scope>NUCLEOTIDE SEQUENCE [LARGE SCALE GENOMIC DNA]</scope>
    <source>
        <strain evidence="12 14">P2</strain>
    </source>
</reference>
<protein>
    <submittedName>
        <fullName evidence="12">ABC transporter ATP-binding protein</fullName>
    </submittedName>
</protein>
<name>A0AAE6JJM2_9SPHI</name>